<dbReference type="EMBL" id="QPFP01000013">
    <property type="protein sequence ID" value="TEB33254.1"/>
    <property type="molecule type" value="Genomic_DNA"/>
</dbReference>
<dbReference type="Gene3D" id="6.10.110.10">
    <property type="match status" value="1"/>
</dbReference>
<protein>
    <submittedName>
        <fullName evidence="1">Uncharacterized protein</fullName>
    </submittedName>
</protein>
<dbReference type="AlphaFoldDB" id="A0A4Y7TH12"/>
<gene>
    <name evidence="1" type="ORF">FA13DRAFT_1731022</name>
</gene>
<dbReference type="OrthoDB" id="440424at2759"/>
<evidence type="ECO:0000313" key="2">
    <source>
        <dbReference type="Proteomes" id="UP000298030"/>
    </source>
</evidence>
<reference evidence="1 2" key="1">
    <citation type="journal article" date="2019" name="Nat. Ecol. Evol.">
        <title>Megaphylogeny resolves global patterns of mushroom evolution.</title>
        <authorList>
            <person name="Varga T."/>
            <person name="Krizsan K."/>
            <person name="Foldi C."/>
            <person name="Dima B."/>
            <person name="Sanchez-Garcia M."/>
            <person name="Sanchez-Ramirez S."/>
            <person name="Szollosi G.J."/>
            <person name="Szarkandi J.G."/>
            <person name="Papp V."/>
            <person name="Albert L."/>
            <person name="Andreopoulos W."/>
            <person name="Angelini C."/>
            <person name="Antonin V."/>
            <person name="Barry K.W."/>
            <person name="Bougher N.L."/>
            <person name="Buchanan P."/>
            <person name="Buyck B."/>
            <person name="Bense V."/>
            <person name="Catcheside P."/>
            <person name="Chovatia M."/>
            <person name="Cooper J."/>
            <person name="Damon W."/>
            <person name="Desjardin D."/>
            <person name="Finy P."/>
            <person name="Geml J."/>
            <person name="Haridas S."/>
            <person name="Hughes K."/>
            <person name="Justo A."/>
            <person name="Karasinski D."/>
            <person name="Kautmanova I."/>
            <person name="Kiss B."/>
            <person name="Kocsube S."/>
            <person name="Kotiranta H."/>
            <person name="LaButti K.M."/>
            <person name="Lechner B.E."/>
            <person name="Liimatainen K."/>
            <person name="Lipzen A."/>
            <person name="Lukacs Z."/>
            <person name="Mihaltcheva S."/>
            <person name="Morgado L.N."/>
            <person name="Niskanen T."/>
            <person name="Noordeloos M.E."/>
            <person name="Ohm R.A."/>
            <person name="Ortiz-Santana B."/>
            <person name="Ovrebo C."/>
            <person name="Racz N."/>
            <person name="Riley R."/>
            <person name="Savchenko A."/>
            <person name="Shiryaev A."/>
            <person name="Soop K."/>
            <person name="Spirin V."/>
            <person name="Szebenyi C."/>
            <person name="Tomsovsky M."/>
            <person name="Tulloss R.E."/>
            <person name="Uehling J."/>
            <person name="Grigoriev I.V."/>
            <person name="Vagvolgyi C."/>
            <person name="Papp T."/>
            <person name="Martin F.M."/>
            <person name="Miettinen O."/>
            <person name="Hibbett D.S."/>
            <person name="Nagy L.G."/>
        </authorList>
    </citation>
    <scope>NUCLEOTIDE SEQUENCE [LARGE SCALE GENOMIC DNA]</scope>
    <source>
        <strain evidence="1 2">FP101781</strain>
    </source>
</reference>
<proteinExistence type="predicted"/>
<dbReference type="Proteomes" id="UP000298030">
    <property type="component" value="Unassembled WGS sequence"/>
</dbReference>
<organism evidence="1 2">
    <name type="scientific">Coprinellus micaceus</name>
    <name type="common">Glistening ink-cap mushroom</name>
    <name type="synonym">Coprinus micaceus</name>
    <dbReference type="NCBI Taxonomy" id="71717"/>
    <lineage>
        <taxon>Eukaryota</taxon>
        <taxon>Fungi</taxon>
        <taxon>Dikarya</taxon>
        <taxon>Basidiomycota</taxon>
        <taxon>Agaricomycotina</taxon>
        <taxon>Agaricomycetes</taxon>
        <taxon>Agaricomycetidae</taxon>
        <taxon>Agaricales</taxon>
        <taxon>Agaricineae</taxon>
        <taxon>Psathyrellaceae</taxon>
        <taxon>Coprinellus</taxon>
    </lineage>
</organism>
<sequence>MATSQRFSLTFTIPTMLGLRLGCERFWTDTVLSNSDLGFCCCAVFTVWPKLPFKLARLALYSIPKTLLWTIPKTLVWSIPKAIILGILGFGSRGPERDSWASNYQRTRYGGYIPARSGFSRAQRYGATSCWYHDFECDCDLGESEESKHSGFWMLMRIAWGCGCIFFLNQGAQQLEQLAGSGIRENPFC</sequence>
<dbReference type="InterPro" id="IPR038213">
    <property type="entry name" value="IFI6/IFI27-like_sf"/>
</dbReference>
<accession>A0A4Y7TH12</accession>
<name>A0A4Y7TH12_COPMI</name>
<evidence type="ECO:0000313" key="1">
    <source>
        <dbReference type="EMBL" id="TEB33254.1"/>
    </source>
</evidence>
<keyword evidence="2" id="KW-1185">Reference proteome</keyword>
<comment type="caution">
    <text evidence="1">The sequence shown here is derived from an EMBL/GenBank/DDBJ whole genome shotgun (WGS) entry which is preliminary data.</text>
</comment>